<gene>
    <name evidence="1" type="ORF">Patl1_23953</name>
</gene>
<sequence length="241" mass="27104">MDREAQENPSKDNAEIASRDPLVVGRVVGDVLDNFAKSIALTVSYGHKLRVHNGVEYKPSQVTKQPKISIGGSDFRNFYTLVSLNNTLFEFSILFFNLIFLIMTFSTNAFKTYNCPPTHVSALQFISPNQVMVDPDAPSPSDPSLKEYLHWLVTDIPETTGATYGEEVVSYESPKPTVGIHRFVFVLFRQQGKQIVYAPGWRQNFITRDFAELYNLGSPVAAVFFNCQKETKSSSSSSRKR</sequence>
<dbReference type="Proteomes" id="UP001164250">
    <property type="component" value="Chromosome 13"/>
</dbReference>
<reference evidence="2" key="1">
    <citation type="journal article" date="2023" name="G3 (Bethesda)">
        <title>Genome assembly and association tests identify interacting loci associated with vigor, precocity, and sex in interspecific pistachio rootstocks.</title>
        <authorList>
            <person name="Palmer W."/>
            <person name="Jacygrad E."/>
            <person name="Sagayaradj S."/>
            <person name="Cavanaugh K."/>
            <person name="Han R."/>
            <person name="Bertier L."/>
            <person name="Beede B."/>
            <person name="Kafkas S."/>
            <person name="Golino D."/>
            <person name="Preece J."/>
            <person name="Michelmore R."/>
        </authorList>
    </citation>
    <scope>NUCLEOTIDE SEQUENCE [LARGE SCALE GENOMIC DNA]</scope>
</reference>
<name>A0ACC0ZW68_9ROSI</name>
<dbReference type="EMBL" id="CM047909">
    <property type="protein sequence ID" value="KAJ0079269.1"/>
    <property type="molecule type" value="Genomic_DNA"/>
</dbReference>
<keyword evidence="2" id="KW-1185">Reference proteome</keyword>
<protein>
    <submittedName>
        <fullName evidence="1">Uncharacterized protein</fullName>
    </submittedName>
</protein>
<evidence type="ECO:0000313" key="1">
    <source>
        <dbReference type="EMBL" id="KAJ0079269.1"/>
    </source>
</evidence>
<organism evidence="1 2">
    <name type="scientific">Pistacia atlantica</name>
    <dbReference type="NCBI Taxonomy" id="434234"/>
    <lineage>
        <taxon>Eukaryota</taxon>
        <taxon>Viridiplantae</taxon>
        <taxon>Streptophyta</taxon>
        <taxon>Embryophyta</taxon>
        <taxon>Tracheophyta</taxon>
        <taxon>Spermatophyta</taxon>
        <taxon>Magnoliopsida</taxon>
        <taxon>eudicotyledons</taxon>
        <taxon>Gunneridae</taxon>
        <taxon>Pentapetalae</taxon>
        <taxon>rosids</taxon>
        <taxon>malvids</taxon>
        <taxon>Sapindales</taxon>
        <taxon>Anacardiaceae</taxon>
        <taxon>Pistacia</taxon>
    </lineage>
</organism>
<proteinExistence type="predicted"/>
<evidence type="ECO:0000313" key="2">
    <source>
        <dbReference type="Proteomes" id="UP001164250"/>
    </source>
</evidence>
<comment type="caution">
    <text evidence="1">The sequence shown here is derived from an EMBL/GenBank/DDBJ whole genome shotgun (WGS) entry which is preliminary data.</text>
</comment>
<accession>A0ACC0ZW68</accession>